<evidence type="ECO:0000256" key="2">
    <source>
        <dbReference type="SAM" id="MobiDB-lite"/>
    </source>
</evidence>
<dbReference type="EMBL" id="CAAALY010030621">
    <property type="protein sequence ID" value="VEL16991.1"/>
    <property type="molecule type" value="Genomic_DNA"/>
</dbReference>
<dbReference type="PROSITE" id="PS00625">
    <property type="entry name" value="RCC1_1"/>
    <property type="match status" value="1"/>
</dbReference>
<dbReference type="Gene3D" id="2.130.10.30">
    <property type="entry name" value="Regulator of chromosome condensation 1/beta-lactamase-inhibitor protein II"/>
    <property type="match status" value="1"/>
</dbReference>
<feature type="region of interest" description="Disordered" evidence="2">
    <location>
        <begin position="162"/>
        <end position="194"/>
    </location>
</feature>
<evidence type="ECO:0000256" key="1">
    <source>
        <dbReference type="PROSITE-ProRule" id="PRU00235"/>
    </source>
</evidence>
<dbReference type="SUPFAM" id="SSF50985">
    <property type="entry name" value="RCC1/BLIP-II"/>
    <property type="match status" value="1"/>
</dbReference>
<dbReference type="Pfam" id="PF13540">
    <property type="entry name" value="RCC1_2"/>
    <property type="match status" value="1"/>
</dbReference>
<reference evidence="3" key="1">
    <citation type="submission" date="2018-11" db="EMBL/GenBank/DDBJ databases">
        <authorList>
            <consortium name="Pathogen Informatics"/>
        </authorList>
    </citation>
    <scope>NUCLEOTIDE SEQUENCE</scope>
</reference>
<feature type="repeat" description="RCC1" evidence="1">
    <location>
        <begin position="78"/>
        <end position="144"/>
    </location>
</feature>
<accession>A0A448WPG9</accession>
<sequence>MFLLPLAIRYSSRSCLQLGFCRIKMPPKRLGRNPIANGQPQTKRIKVTRLYTLEFVSVDDHALPYQKAFASIPFDTESLVLTLGVGDTGQLGLGPDLTERTRPAKLPASSLEEATGLLNENDKLANGFVQICAGGMHTVALMKSPNFVFTFGCNDEGALGRVTSEGHDKYSKDEVHTKSKENKNRPKKKKKLDDEKYNSLGLSSAVLSNMKVLEESRPGVVHFPFKIKIVMVSAGDSHTSALDDHGGVWLWGTFRGSSGPIGLLEPGEICRFPKRLQIQTEGSRRPLHRNVIANNIDAQIPQSERIVKITSGQDHLVCLSEDGRLYTMGSAEQGQLGRIAERFCQDGGRSGISKWAVSHNNV</sequence>
<dbReference type="GO" id="GO:0005085">
    <property type="term" value="F:guanyl-nucleotide exchange factor activity"/>
    <property type="evidence" value="ECO:0007669"/>
    <property type="project" value="TreeGrafter"/>
</dbReference>
<feature type="repeat" description="RCC1" evidence="1">
    <location>
        <begin position="146"/>
        <end position="245"/>
    </location>
</feature>
<dbReference type="InterPro" id="IPR051553">
    <property type="entry name" value="Ran_GTPase-activating"/>
</dbReference>
<dbReference type="Pfam" id="PF00415">
    <property type="entry name" value="RCC1"/>
    <property type="match status" value="1"/>
</dbReference>
<proteinExistence type="predicted"/>
<protein>
    <recommendedName>
        <fullName evidence="5">Regulator of chromosome condensation</fullName>
    </recommendedName>
</protein>
<evidence type="ECO:0008006" key="5">
    <source>
        <dbReference type="Google" id="ProtNLM"/>
    </source>
</evidence>
<dbReference type="PANTHER" id="PTHR45982:SF1">
    <property type="entry name" value="REGULATOR OF CHROMOSOME CONDENSATION"/>
    <property type="match status" value="1"/>
</dbReference>
<evidence type="ECO:0000313" key="4">
    <source>
        <dbReference type="Proteomes" id="UP000784294"/>
    </source>
</evidence>
<dbReference type="PROSITE" id="PS50012">
    <property type="entry name" value="RCC1_3"/>
    <property type="match status" value="3"/>
</dbReference>
<dbReference type="AlphaFoldDB" id="A0A448WPG9"/>
<dbReference type="PRINTS" id="PR00633">
    <property type="entry name" value="RCCNDNSATION"/>
</dbReference>
<gene>
    <name evidence="3" type="ORF">PXEA_LOCUS10431</name>
</gene>
<evidence type="ECO:0000313" key="3">
    <source>
        <dbReference type="EMBL" id="VEL16991.1"/>
    </source>
</evidence>
<dbReference type="GO" id="GO:0005737">
    <property type="term" value="C:cytoplasm"/>
    <property type="evidence" value="ECO:0007669"/>
    <property type="project" value="TreeGrafter"/>
</dbReference>
<name>A0A448WPG9_9PLAT</name>
<dbReference type="PROSITE" id="PS00626">
    <property type="entry name" value="RCC1_2"/>
    <property type="match status" value="1"/>
</dbReference>
<dbReference type="PANTHER" id="PTHR45982">
    <property type="entry name" value="REGULATOR OF CHROMOSOME CONDENSATION"/>
    <property type="match status" value="1"/>
</dbReference>
<feature type="compositionally biased region" description="Basic and acidic residues" evidence="2">
    <location>
        <begin position="164"/>
        <end position="184"/>
    </location>
</feature>
<comment type="caution">
    <text evidence="3">The sequence shown here is derived from an EMBL/GenBank/DDBJ whole genome shotgun (WGS) entry which is preliminary data.</text>
</comment>
<keyword evidence="4" id="KW-1185">Reference proteome</keyword>
<dbReference type="InterPro" id="IPR000408">
    <property type="entry name" value="Reg_chr_condens"/>
</dbReference>
<dbReference type="InterPro" id="IPR009091">
    <property type="entry name" value="RCC1/BLIP-II"/>
</dbReference>
<dbReference type="OrthoDB" id="61110at2759"/>
<dbReference type="Proteomes" id="UP000784294">
    <property type="component" value="Unassembled WGS sequence"/>
</dbReference>
<feature type="repeat" description="RCC1" evidence="1">
    <location>
        <begin position="246"/>
        <end position="322"/>
    </location>
</feature>
<organism evidence="3 4">
    <name type="scientific">Protopolystoma xenopodis</name>
    <dbReference type="NCBI Taxonomy" id="117903"/>
    <lineage>
        <taxon>Eukaryota</taxon>
        <taxon>Metazoa</taxon>
        <taxon>Spiralia</taxon>
        <taxon>Lophotrochozoa</taxon>
        <taxon>Platyhelminthes</taxon>
        <taxon>Monogenea</taxon>
        <taxon>Polyopisthocotylea</taxon>
        <taxon>Polystomatidea</taxon>
        <taxon>Polystomatidae</taxon>
        <taxon>Protopolystoma</taxon>
    </lineage>
</organism>